<feature type="transmembrane region" description="Helical" evidence="1">
    <location>
        <begin position="25"/>
        <end position="44"/>
    </location>
</feature>
<keyword evidence="3" id="KW-1185">Reference proteome</keyword>
<keyword evidence="1" id="KW-1133">Transmembrane helix</keyword>
<evidence type="ECO:0000313" key="3">
    <source>
        <dbReference type="Proteomes" id="UP000011648"/>
    </source>
</evidence>
<keyword evidence="1" id="KW-0812">Transmembrane</keyword>
<dbReference type="OrthoDB" id="163622at2157"/>
<name>L9ZN38_9EURY</name>
<comment type="caution">
    <text evidence="2">The sequence shown here is derived from an EMBL/GenBank/DDBJ whole genome shotgun (WGS) entry which is preliminary data.</text>
</comment>
<protein>
    <submittedName>
        <fullName evidence="2">Uncharacterized protein</fullName>
    </submittedName>
</protein>
<proteinExistence type="predicted"/>
<sequence>MTNSGSRSDRGNGSEKRRRLLSKRLALFGVVAVLVLTAGCLGVLGGGDGEPAEHAPAGSNMLLHVDADVLSDEDNQQLVDAFASVEDEKAVDDQGDVVSEFENETGLDIREANQFLLFANTEEGPVDESGGIIVYSDWETDAVISAIEEEDETEYEQTEFEGEGVLYEPAEDPEYGAPQYVGDLGDGRFVFGPKAPVRGALEVEYGDADPVSGDVREAYDETRDGHVTLAMSLPDGSVPENDPMTPNVDVSAFQNVSVITGVYDTDGGEAGIEMGIHADSEDDALDVKDVVDGAISMFSGSTTNDDLKDTLREIEVEQDGTTVDVSYWNDIDELVELIESNDL</sequence>
<organism evidence="2 3">
    <name type="scientific">Natrialba taiwanensis DSM 12281</name>
    <dbReference type="NCBI Taxonomy" id="1230458"/>
    <lineage>
        <taxon>Archaea</taxon>
        <taxon>Methanobacteriati</taxon>
        <taxon>Methanobacteriota</taxon>
        <taxon>Stenosarchaea group</taxon>
        <taxon>Halobacteria</taxon>
        <taxon>Halobacteriales</taxon>
        <taxon>Natrialbaceae</taxon>
        <taxon>Natrialba</taxon>
    </lineage>
</organism>
<accession>L9ZN38</accession>
<evidence type="ECO:0000313" key="2">
    <source>
        <dbReference type="EMBL" id="ELY87940.1"/>
    </source>
</evidence>
<reference evidence="2 3" key="1">
    <citation type="journal article" date="2014" name="PLoS Genet.">
        <title>Phylogenetically driven sequencing of extremely halophilic archaea reveals strategies for static and dynamic osmo-response.</title>
        <authorList>
            <person name="Becker E.A."/>
            <person name="Seitzer P.M."/>
            <person name="Tritt A."/>
            <person name="Larsen D."/>
            <person name="Krusor M."/>
            <person name="Yao A.I."/>
            <person name="Wu D."/>
            <person name="Madern D."/>
            <person name="Eisen J.A."/>
            <person name="Darling A.E."/>
            <person name="Facciotti M.T."/>
        </authorList>
    </citation>
    <scope>NUCLEOTIDE SEQUENCE [LARGE SCALE GENOMIC DNA]</scope>
    <source>
        <strain evidence="2 3">DSM 12281</strain>
    </source>
</reference>
<gene>
    <name evidence="2" type="ORF">C484_16044</name>
</gene>
<dbReference type="AlphaFoldDB" id="L9ZN38"/>
<dbReference type="EMBL" id="AOIL01000052">
    <property type="protein sequence ID" value="ELY87940.1"/>
    <property type="molecule type" value="Genomic_DNA"/>
</dbReference>
<dbReference type="RefSeq" id="WP_006826867.1">
    <property type="nucleotide sequence ID" value="NZ_AOIL01000052.1"/>
</dbReference>
<dbReference type="PATRIC" id="fig|1230458.4.peg.3249"/>
<evidence type="ECO:0000256" key="1">
    <source>
        <dbReference type="SAM" id="Phobius"/>
    </source>
</evidence>
<dbReference type="Proteomes" id="UP000011648">
    <property type="component" value="Unassembled WGS sequence"/>
</dbReference>
<keyword evidence="1" id="KW-0472">Membrane</keyword>